<protein>
    <submittedName>
        <fullName evidence="2">Uncharacterized protein</fullName>
    </submittedName>
</protein>
<evidence type="ECO:0000313" key="3">
    <source>
        <dbReference type="Proteomes" id="UP001315278"/>
    </source>
</evidence>
<feature type="chain" id="PRO_5046660351" evidence="1">
    <location>
        <begin position="20"/>
        <end position="406"/>
    </location>
</feature>
<proteinExistence type="predicted"/>
<dbReference type="EMBL" id="JAFCJH010000034">
    <property type="protein sequence ID" value="MBR0799071.1"/>
    <property type="molecule type" value="Genomic_DNA"/>
</dbReference>
<comment type="caution">
    <text evidence="2">The sequence shown here is derived from an EMBL/GenBank/DDBJ whole genome shotgun (WGS) entry which is preliminary data.</text>
</comment>
<evidence type="ECO:0000313" key="2">
    <source>
        <dbReference type="EMBL" id="MBR0799071.1"/>
    </source>
</evidence>
<reference evidence="3" key="1">
    <citation type="journal article" date="2021" name="ISME J.">
        <title>Evolutionary origin and ecological implication of a unique nif island in free-living Bradyrhizobium lineages.</title>
        <authorList>
            <person name="Tao J."/>
        </authorList>
    </citation>
    <scope>NUCLEOTIDE SEQUENCE [LARGE SCALE GENOMIC DNA]</scope>
    <source>
        <strain evidence="3">SZCCT0434</strain>
    </source>
</reference>
<feature type="signal peptide" evidence="1">
    <location>
        <begin position="1"/>
        <end position="19"/>
    </location>
</feature>
<gene>
    <name evidence="2" type="ORF">JQ615_27155</name>
</gene>
<dbReference type="RefSeq" id="WP_212397524.1">
    <property type="nucleotide sequence ID" value="NZ_JAFCJH010000034.1"/>
</dbReference>
<name>A0ABS5FQJ3_9BRAD</name>
<dbReference type="Proteomes" id="UP001315278">
    <property type="component" value="Unassembled WGS sequence"/>
</dbReference>
<keyword evidence="3" id="KW-1185">Reference proteome</keyword>
<accession>A0ABS5FQJ3</accession>
<evidence type="ECO:0000256" key="1">
    <source>
        <dbReference type="SAM" id="SignalP"/>
    </source>
</evidence>
<keyword evidence="1" id="KW-0732">Signal</keyword>
<sequence length="406" mass="44913">MRLPCALVLLLLPSSGLLAKEQGGLTIEWDGGTINFPKARISLPERDDQASPPAKRPTVDCSMIDMRVACWKLRAEKKSKDGPEPYGTNLRFVQPIAIIPVPDRQQAWTDAQREKFNDWSERARNPKYVARLPAFKMDELTQAELEDAPNQNPLLGPDSEAHLYAAASSALGGPYALSLWQSLLNRRPTRECLQTGQYCSVVVKGSIDDREAMAYCAIQNSSIGAGIPFNCEIVAYKYRDRDPWYVLSYDGPRQCDGCGAAAGASCTLDTKLPLEKIVASFVAAMKDGRTNLQLNELKKTASKITLVGRNEATVSKFYAGYYDKSYASYVVESNDDDGRRYVTIEGLFNLLISVAPSSQGKDYREFGRGKGDADLEWFQGQVLDIVRKDLAAQLGTKVECDVQPIE</sequence>
<organism evidence="2 3">
    <name type="scientific">Bradyrhizobium jicamae</name>
    <dbReference type="NCBI Taxonomy" id="280332"/>
    <lineage>
        <taxon>Bacteria</taxon>
        <taxon>Pseudomonadati</taxon>
        <taxon>Pseudomonadota</taxon>
        <taxon>Alphaproteobacteria</taxon>
        <taxon>Hyphomicrobiales</taxon>
        <taxon>Nitrobacteraceae</taxon>
        <taxon>Bradyrhizobium</taxon>
    </lineage>
</organism>